<dbReference type="RefSeq" id="WP_220169710.1">
    <property type="nucleotide sequence ID" value="NZ_JAIBOA010000024.1"/>
</dbReference>
<feature type="transmembrane region" description="Helical" evidence="1">
    <location>
        <begin position="19"/>
        <end position="37"/>
    </location>
</feature>
<proteinExistence type="predicted"/>
<protein>
    <submittedName>
        <fullName evidence="2">Uncharacterized protein</fullName>
    </submittedName>
</protein>
<dbReference type="Proteomes" id="UP000774570">
    <property type="component" value="Unassembled WGS sequence"/>
</dbReference>
<name>A0ABS7G178_9ACTN</name>
<sequence length="166" mass="16917">MADARLAPELAAERLKERIYATITMVAVLIGLTFAGGLDALGAALTVAVTALGLWLASLVADVQAHRTVHRASLDRSGMREALFVSSPLLLAAVSPLVLVALSALGAMGLVTALRVAAGLDVLSLFLWGYAGGRRMGNGPWVAVIAGIADTAIGLAVAVVKLLAGH</sequence>
<dbReference type="EMBL" id="JAIBOA010000024">
    <property type="protein sequence ID" value="MBW8486470.1"/>
    <property type="molecule type" value="Genomic_DNA"/>
</dbReference>
<accession>A0ABS7G178</accession>
<organism evidence="2 3">
    <name type="scientific">Actinomadura parmotrematis</name>
    <dbReference type="NCBI Taxonomy" id="2864039"/>
    <lineage>
        <taxon>Bacteria</taxon>
        <taxon>Bacillati</taxon>
        <taxon>Actinomycetota</taxon>
        <taxon>Actinomycetes</taxon>
        <taxon>Streptosporangiales</taxon>
        <taxon>Thermomonosporaceae</taxon>
        <taxon>Actinomadura</taxon>
    </lineage>
</organism>
<comment type="caution">
    <text evidence="2">The sequence shown here is derived from an EMBL/GenBank/DDBJ whole genome shotgun (WGS) entry which is preliminary data.</text>
</comment>
<feature type="transmembrane region" description="Helical" evidence="1">
    <location>
        <begin position="141"/>
        <end position="164"/>
    </location>
</feature>
<evidence type="ECO:0000256" key="1">
    <source>
        <dbReference type="SAM" id="Phobius"/>
    </source>
</evidence>
<keyword evidence="3" id="KW-1185">Reference proteome</keyword>
<feature type="transmembrane region" description="Helical" evidence="1">
    <location>
        <begin position="43"/>
        <end position="61"/>
    </location>
</feature>
<feature type="transmembrane region" description="Helical" evidence="1">
    <location>
        <begin position="82"/>
        <end position="102"/>
    </location>
</feature>
<reference evidence="2 3" key="1">
    <citation type="submission" date="2021-07" db="EMBL/GenBank/DDBJ databases">
        <title>Actinomadura sp. PM05-2 isolated from lichen.</title>
        <authorList>
            <person name="Somphong A."/>
            <person name="Phongsopitanun W."/>
            <person name="Tanasupawat S."/>
            <person name="Peongsungnone V."/>
        </authorList>
    </citation>
    <scope>NUCLEOTIDE SEQUENCE [LARGE SCALE GENOMIC DNA]</scope>
    <source>
        <strain evidence="2 3">PM05-2</strain>
    </source>
</reference>
<feature type="transmembrane region" description="Helical" evidence="1">
    <location>
        <begin position="108"/>
        <end position="129"/>
    </location>
</feature>
<keyword evidence="1" id="KW-1133">Transmembrane helix</keyword>
<evidence type="ECO:0000313" key="3">
    <source>
        <dbReference type="Proteomes" id="UP000774570"/>
    </source>
</evidence>
<keyword evidence="1" id="KW-0472">Membrane</keyword>
<gene>
    <name evidence="2" type="ORF">K1Y72_29170</name>
</gene>
<evidence type="ECO:0000313" key="2">
    <source>
        <dbReference type="EMBL" id="MBW8486470.1"/>
    </source>
</evidence>
<keyword evidence="1" id="KW-0812">Transmembrane</keyword>